<dbReference type="GO" id="GO:0008253">
    <property type="term" value="F:5'-nucleotidase activity"/>
    <property type="evidence" value="ECO:0007669"/>
    <property type="project" value="InterPro"/>
</dbReference>
<proteinExistence type="predicted"/>
<dbReference type="EMBL" id="CP046566">
    <property type="protein sequence ID" value="QGW26795.1"/>
    <property type="molecule type" value="Genomic_DNA"/>
</dbReference>
<dbReference type="NCBIfam" id="TIGR01549">
    <property type="entry name" value="HAD-SF-IA-v1"/>
    <property type="match status" value="1"/>
</dbReference>
<dbReference type="InterPro" id="IPR052550">
    <property type="entry name" value="Pyrimidine_5'-ntase_YjjG"/>
</dbReference>
<dbReference type="Proteomes" id="UP000426027">
    <property type="component" value="Chromosome"/>
</dbReference>
<dbReference type="Gene3D" id="1.10.150.240">
    <property type="entry name" value="Putative phosphatase, domain 2"/>
    <property type="match status" value="1"/>
</dbReference>
<dbReference type="InterPro" id="IPR041492">
    <property type="entry name" value="HAD_2"/>
</dbReference>
<dbReference type="SFLD" id="SFLDG01135">
    <property type="entry name" value="C1.5.6:_HAD__Beta-PGM__Phospha"/>
    <property type="match status" value="1"/>
</dbReference>
<dbReference type="InterPro" id="IPR011951">
    <property type="entry name" value="HAD-SF_hydro_IA_YjjG/PynA"/>
</dbReference>
<accession>A0A6I6GEH9</accession>
<dbReference type="PANTHER" id="PTHR47478:SF1">
    <property type="entry name" value="PYRIMIDINE 5'-NUCLEOTIDASE YJJG"/>
    <property type="match status" value="1"/>
</dbReference>
<dbReference type="SFLD" id="SFLDG01129">
    <property type="entry name" value="C1.5:_HAD__Beta-PGM__Phosphata"/>
    <property type="match status" value="1"/>
</dbReference>
<dbReference type="PRINTS" id="PR00413">
    <property type="entry name" value="HADHALOGNASE"/>
</dbReference>
<dbReference type="InterPro" id="IPR006439">
    <property type="entry name" value="HAD-SF_hydro_IA"/>
</dbReference>
<protein>
    <submittedName>
        <fullName evidence="1">Noncanonical pyrimidine nucleotidase, YjjG family</fullName>
    </submittedName>
</protein>
<dbReference type="SUPFAM" id="SSF56784">
    <property type="entry name" value="HAD-like"/>
    <property type="match status" value="1"/>
</dbReference>
<evidence type="ECO:0000313" key="1">
    <source>
        <dbReference type="EMBL" id="QGW26795.1"/>
    </source>
</evidence>
<sequence length="231" mass="27594">MKYQHLFFDLDHTLWDFEANSHDTLHEVYHHNRLHETLTPDFNAFFERYSYHNKRLWDRYHHGFIKQEELRWKRMWHALLEFKLGDEKLSKLMSQQYLEILPTKTKLFPYTIEIIEYLKGKGYQLHLITNGFEEVQLGKLRNSQIEHFFGEVITSERAMSLKPHKEIFDYALQQTGAATHNSIMIGDNLDADIKGAMDAGLDTIFVNHIHEKTDLQPTYIIHHLKELEDIL</sequence>
<dbReference type="Pfam" id="PF13419">
    <property type="entry name" value="HAD_2"/>
    <property type="match status" value="1"/>
</dbReference>
<dbReference type="InterPro" id="IPR023214">
    <property type="entry name" value="HAD_sf"/>
</dbReference>
<dbReference type="InterPro" id="IPR023198">
    <property type="entry name" value="PGP-like_dom2"/>
</dbReference>
<dbReference type="InterPro" id="IPR036412">
    <property type="entry name" value="HAD-like_sf"/>
</dbReference>
<dbReference type="PANTHER" id="PTHR47478">
    <property type="match status" value="1"/>
</dbReference>
<keyword evidence="2" id="KW-1185">Reference proteome</keyword>
<dbReference type="Gene3D" id="3.40.50.1000">
    <property type="entry name" value="HAD superfamily/HAD-like"/>
    <property type="match status" value="1"/>
</dbReference>
<dbReference type="AlphaFoldDB" id="A0A6I6GEH9"/>
<dbReference type="KEGG" id="fls:GLV81_00575"/>
<evidence type="ECO:0000313" key="2">
    <source>
        <dbReference type="Proteomes" id="UP000426027"/>
    </source>
</evidence>
<organism evidence="1 2">
    <name type="scientific">Phnomibacter ginsenosidimutans</name>
    <dbReference type="NCBI Taxonomy" id="2676868"/>
    <lineage>
        <taxon>Bacteria</taxon>
        <taxon>Pseudomonadati</taxon>
        <taxon>Bacteroidota</taxon>
        <taxon>Chitinophagia</taxon>
        <taxon>Chitinophagales</taxon>
        <taxon>Chitinophagaceae</taxon>
        <taxon>Phnomibacter</taxon>
    </lineage>
</organism>
<dbReference type="SFLD" id="SFLDS00003">
    <property type="entry name" value="Haloacid_Dehalogenase"/>
    <property type="match status" value="1"/>
</dbReference>
<reference evidence="1 2" key="1">
    <citation type="submission" date="2019-11" db="EMBL/GenBank/DDBJ databases">
        <authorList>
            <person name="Im W.T."/>
        </authorList>
    </citation>
    <scope>NUCLEOTIDE SEQUENCE [LARGE SCALE GENOMIC DNA]</scope>
    <source>
        <strain evidence="1 2">SB-02</strain>
    </source>
</reference>
<name>A0A6I6GEH9_9BACT</name>
<gene>
    <name evidence="1" type="ORF">GLV81_00575</name>
</gene>
<dbReference type="NCBIfam" id="TIGR02254">
    <property type="entry name" value="YjjG_YfnB"/>
    <property type="match status" value="1"/>
</dbReference>
<dbReference type="RefSeq" id="WP_157475924.1">
    <property type="nucleotide sequence ID" value="NZ_CP046566.1"/>
</dbReference>